<dbReference type="GeneID" id="96737674"/>
<evidence type="ECO:0000259" key="3">
    <source>
        <dbReference type="Pfam" id="PF13556"/>
    </source>
</evidence>
<dbReference type="RefSeq" id="WP_088017256.1">
    <property type="nucleotide sequence ID" value="NZ_CP020880.1"/>
</dbReference>
<dbReference type="Pfam" id="PF13556">
    <property type="entry name" value="HTH_30"/>
    <property type="match status" value="1"/>
</dbReference>
<dbReference type="InterPro" id="IPR008599">
    <property type="entry name" value="Diacid_rec"/>
</dbReference>
<proteinExistence type="inferred from homology"/>
<feature type="domain" description="PucR C-terminal helix-turn-helix" evidence="3">
    <location>
        <begin position="306"/>
        <end position="361"/>
    </location>
</feature>
<dbReference type="PANTHER" id="PTHR33744:SF16">
    <property type="entry name" value="CARBOHYDRATE DIACID REGULATOR"/>
    <property type="match status" value="1"/>
</dbReference>
<dbReference type="Pfam" id="PF17853">
    <property type="entry name" value="GGDEF_2"/>
    <property type="match status" value="1"/>
</dbReference>
<gene>
    <name evidence="5" type="ORF">B4U37_04435</name>
</gene>
<evidence type="ECO:0008006" key="7">
    <source>
        <dbReference type="Google" id="ProtNLM"/>
    </source>
</evidence>
<dbReference type="Pfam" id="PF05651">
    <property type="entry name" value="Diacid_rec"/>
    <property type="match status" value="1"/>
</dbReference>
<evidence type="ECO:0000313" key="5">
    <source>
        <dbReference type="EMBL" id="ART75331.1"/>
    </source>
</evidence>
<keyword evidence="6" id="KW-1185">Reference proteome</keyword>
<comment type="similarity">
    <text evidence="1">Belongs to the CdaR family.</text>
</comment>
<evidence type="ECO:0000259" key="2">
    <source>
        <dbReference type="Pfam" id="PF05651"/>
    </source>
</evidence>
<dbReference type="InterPro" id="IPR025736">
    <property type="entry name" value="PucR_C-HTH_dom"/>
</dbReference>
<evidence type="ECO:0000313" key="6">
    <source>
        <dbReference type="Proteomes" id="UP000195573"/>
    </source>
</evidence>
<accession>A0ABN4ZB30</accession>
<evidence type="ECO:0000259" key="4">
    <source>
        <dbReference type="Pfam" id="PF17853"/>
    </source>
</evidence>
<protein>
    <recommendedName>
        <fullName evidence="7">Carbohydrate diacid regulator</fullName>
    </recommendedName>
</protein>
<dbReference type="Proteomes" id="UP000195573">
    <property type="component" value="Chromosome"/>
</dbReference>
<dbReference type="EMBL" id="CP020880">
    <property type="protein sequence ID" value="ART75331.1"/>
    <property type="molecule type" value="Genomic_DNA"/>
</dbReference>
<dbReference type="InterPro" id="IPR042070">
    <property type="entry name" value="PucR_C-HTH_sf"/>
</dbReference>
<organism evidence="5 6">
    <name type="scientific">Sutcliffiella horikoshii</name>
    <dbReference type="NCBI Taxonomy" id="79883"/>
    <lineage>
        <taxon>Bacteria</taxon>
        <taxon>Bacillati</taxon>
        <taxon>Bacillota</taxon>
        <taxon>Bacilli</taxon>
        <taxon>Bacillales</taxon>
        <taxon>Bacillaceae</taxon>
        <taxon>Sutcliffiella</taxon>
    </lineage>
</organism>
<feature type="domain" description="Putative sugar diacid recognition" evidence="2">
    <location>
        <begin position="3"/>
        <end position="135"/>
    </location>
</feature>
<feature type="domain" description="CdaR GGDEF-like" evidence="4">
    <location>
        <begin position="142"/>
        <end position="261"/>
    </location>
</feature>
<dbReference type="PANTHER" id="PTHR33744">
    <property type="entry name" value="CARBOHYDRATE DIACID REGULATOR"/>
    <property type="match status" value="1"/>
</dbReference>
<reference evidence="5 6" key="1">
    <citation type="submission" date="2017-04" db="EMBL/GenBank/DDBJ databases">
        <title>Complete Genome Sequence of the Bacillus horikoshii 20a strain from Cuatro Cienegas, Coahuila, Mexico.</title>
        <authorList>
            <person name="Zarza E."/>
            <person name="Alcaraz L.D."/>
            <person name="Aguilar-Salinas B."/>
            <person name="Islas A."/>
            <person name="Olmedo-Alvarez G."/>
        </authorList>
    </citation>
    <scope>NUCLEOTIDE SEQUENCE [LARGE SCALE GENOMIC DNA]</scope>
    <source>
        <strain evidence="5 6">20a</strain>
    </source>
</reference>
<name>A0ABN4ZB30_9BACI</name>
<dbReference type="Gene3D" id="1.10.10.2840">
    <property type="entry name" value="PucR C-terminal helix-turn-helix domain"/>
    <property type="match status" value="1"/>
</dbReference>
<sequence>MLRTSLAKKIIREVKNFIEEDLIIVDTSGIIVASTDPDRLSNFHEGAYLAAAEKQMRVISKQDETTLSGVKAGITLPLFHQQKVVGVIGITGTPEKVLPYGELIKKMTELLIQESHYQDQFEWEARSMETFVFDWLLEDGPSTSIKKRAEVLGINMEVNRQVILIEFQTSEAFMKTKRWHFSEMDVDLKKEDIFVQWGQNRLILLLASHNTLNREPLLKMLKNIQSQLQSYIAAPIFMGIGKACNYSSLKDSYLEAERALNACSMDVPIIFEEDLRLEMILQAIPFEVKKEFAQRLLSPIISEKDLLETIQVYFTFHLSLKETAKAMHIHVNTLHYRLRKVEMLTGLELKKPHDLTTLYLAACFWMILQKSTS</sequence>
<dbReference type="InterPro" id="IPR041522">
    <property type="entry name" value="CdaR_GGDEF"/>
</dbReference>
<evidence type="ECO:0000256" key="1">
    <source>
        <dbReference type="ARBA" id="ARBA00006754"/>
    </source>
</evidence>
<dbReference type="InterPro" id="IPR051448">
    <property type="entry name" value="CdaR-like_regulators"/>
</dbReference>